<evidence type="ECO:0000256" key="1">
    <source>
        <dbReference type="SAM" id="MobiDB-lite"/>
    </source>
</evidence>
<feature type="compositionally biased region" description="Pro residues" evidence="1">
    <location>
        <begin position="68"/>
        <end position="79"/>
    </location>
</feature>
<name>A0A5D3CKX4_CUCMM</name>
<accession>A0A5D3CKX4</accession>
<reference evidence="2 3" key="1">
    <citation type="submission" date="2019-08" db="EMBL/GenBank/DDBJ databases">
        <title>Draft genome sequences of two oriental melons (Cucumis melo L. var makuwa).</title>
        <authorList>
            <person name="Kwon S.-Y."/>
        </authorList>
    </citation>
    <scope>NUCLEOTIDE SEQUENCE [LARGE SCALE GENOMIC DNA]</scope>
    <source>
        <strain evidence="3">cv. Chang Bougi</strain>
        <tissue evidence="2">Leaf</tissue>
    </source>
</reference>
<feature type="compositionally biased region" description="Basic and acidic residues" evidence="1">
    <location>
        <begin position="128"/>
        <end position="142"/>
    </location>
</feature>
<comment type="caution">
    <text evidence="2">The sequence shown here is derived from an EMBL/GenBank/DDBJ whole genome shotgun (WGS) entry which is preliminary data.</text>
</comment>
<organism evidence="2 3">
    <name type="scientific">Cucumis melo var. makuwa</name>
    <name type="common">Oriental melon</name>
    <dbReference type="NCBI Taxonomy" id="1194695"/>
    <lineage>
        <taxon>Eukaryota</taxon>
        <taxon>Viridiplantae</taxon>
        <taxon>Streptophyta</taxon>
        <taxon>Embryophyta</taxon>
        <taxon>Tracheophyta</taxon>
        <taxon>Spermatophyta</taxon>
        <taxon>Magnoliopsida</taxon>
        <taxon>eudicotyledons</taxon>
        <taxon>Gunneridae</taxon>
        <taxon>Pentapetalae</taxon>
        <taxon>rosids</taxon>
        <taxon>fabids</taxon>
        <taxon>Cucurbitales</taxon>
        <taxon>Cucurbitaceae</taxon>
        <taxon>Benincaseae</taxon>
        <taxon>Cucumis</taxon>
    </lineage>
</organism>
<dbReference type="AlphaFoldDB" id="A0A5D3CKX4"/>
<dbReference type="PANTHER" id="PTHR33257">
    <property type="entry name" value="OS05G0165500 PROTEIN"/>
    <property type="match status" value="1"/>
</dbReference>
<sequence length="191" mass="21278">MAAKDHTLHRLSEKPFSLLQANQFFVHKILSRNSSFGRSARLPACGLPGQIPFNWETQPGLPKNQPSETPPPAELPPPSSSAFGLSKTPHVVPKQAPVKIWFWNKQRRKSRRAVKKNGALGSSSSPRRHVDRESEFCRRKSNDGSPSSSSLSCISYSLSSNSSSASSSDRYNNRRRSKLGSLAKEFIRWAF</sequence>
<feature type="region of interest" description="Disordered" evidence="1">
    <location>
        <begin position="109"/>
        <end position="175"/>
    </location>
</feature>
<dbReference type="EMBL" id="SSTD01010431">
    <property type="protein sequence ID" value="TYK11824.1"/>
    <property type="molecule type" value="Genomic_DNA"/>
</dbReference>
<dbReference type="PANTHER" id="PTHR33257:SF58">
    <property type="entry name" value="REJ DOMAIN-CONTAINING PROTEIN"/>
    <property type="match status" value="1"/>
</dbReference>
<feature type="compositionally biased region" description="Low complexity" evidence="1">
    <location>
        <begin position="143"/>
        <end position="170"/>
    </location>
</feature>
<proteinExistence type="predicted"/>
<protein>
    <submittedName>
        <fullName evidence="2">Uncharacterized protein</fullName>
    </submittedName>
</protein>
<evidence type="ECO:0000313" key="2">
    <source>
        <dbReference type="EMBL" id="TYK11824.1"/>
    </source>
</evidence>
<feature type="region of interest" description="Disordered" evidence="1">
    <location>
        <begin position="53"/>
        <end position="90"/>
    </location>
</feature>
<dbReference type="Proteomes" id="UP000321947">
    <property type="component" value="Unassembled WGS sequence"/>
</dbReference>
<evidence type="ECO:0000313" key="3">
    <source>
        <dbReference type="Proteomes" id="UP000321947"/>
    </source>
</evidence>
<gene>
    <name evidence="2" type="ORF">E5676_scaffold152G00370</name>
</gene>